<feature type="domain" description="HTH luxR-type" evidence="6">
    <location>
        <begin position="140"/>
        <end position="205"/>
    </location>
</feature>
<dbReference type="InterPro" id="IPR016032">
    <property type="entry name" value="Sig_transdc_resp-reg_C-effctor"/>
</dbReference>
<keyword evidence="2" id="KW-0805">Transcription regulation</keyword>
<keyword evidence="4" id="KW-0804">Transcription</keyword>
<dbReference type="RefSeq" id="WP_308948055.1">
    <property type="nucleotide sequence ID" value="NZ_JARXHW010000001.1"/>
</dbReference>
<dbReference type="InterPro" id="IPR036388">
    <property type="entry name" value="WH-like_DNA-bd_sf"/>
</dbReference>
<dbReference type="PRINTS" id="PR00038">
    <property type="entry name" value="HTHLUXR"/>
</dbReference>
<keyword evidence="1 5" id="KW-0597">Phosphoprotein</keyword>
<dbReference type="Gene3D" id="1.10.10.10">
    <property type="entry name" value="Winged helix-like DNA-binding domain superfamily/Winged helix DNA-binding domain"/>
    <property type="match status" value="1"/>
</dbReference>
<evidence type="ECO:0000256" key="3">
    <source>
        <dbReference type="ARBA" id="ARBA00023125"/>
    </source>
</evidence>
<proteinExistence type="predicted"/>
<dbReference type="Proteomes" id="UP001225316">
    <property type="component" value="Unassembled WGS sequence"/>
</dbReference>
<dbReference type="SUPFAM" id="SSF52172">
    <property type="entry name" value="CheY-like"/>
    <property type="match status" value="1"/>
</dbReference>
<comment type="caution">
    <text evidence="8">The sequence shown here is derived from an EMBL/GenBank/DDBJ whole genome shotgun (WGS) entry which is preliminary data.</text>
</comment>
<sequence>MKALIIEDEKFVREYLTSLLRNEFDFDEIVQAVDGEVGWQLFEQQSFQFIILDLLLPKLDGIQLAKRILERGRGHRILAISSECDDFTVREVSRSGILGFVSKKDMSHDIMNEALGEIFDGHVYYSASVLQVLERVRNDPDAYFKVLSKRELQVLRYIAQRRSHDEIAKELGLSDFTIKRHRHNAMKKLNLKNESSLLHFALDKGILKHKSGLDWSA</sequence>
<dbReference type="EMBL" id="JARXHW010000001">
    <property type="protein sequence ID" value="MDQ8206067.1"/>
    <property type="molecule type" value="Genomic_DNA"/>
</dbReference>
<dbReference type="SMART" id="SM00421">
    <property type="entry name" value="HTH_LUXR"/>
    <property type="match status" value="1"/>
</dbReference>
<evidence type="ECO:0000259" key="7">
    <source>
        <dbReference type="PROSITE" id="PS50110"/>
    </source>
</evidence>
<protein>
    <submittedName>
        <fullName evidence="8">Response regulator transcription factor</fullName>
    </submittedName>
</protein>
<dbReference type="Pfam" id="PF00196">
    <property type="entry name" value="GerE"/>
    <property type="match status" value="1"/>
</dbReference>
<dbReference type="Pfam" id="PF00072">
    <property type="entry name" value="Response_reg"/>
    <property type="match status" value="1"/>
</dbReference>
<dbReference type="PANTHER" id="PTHR43214:SF41">
    <property type="entry name" value="NITRATE_NITRITE RESPONSE REGULATOR PROTEIN NARP"/>
    <property type="match status" value="1"/>
</dbReference>
<evidence type="ECO:0000313" key="8">
    <source>
        <dbReference type="EMBL" id="MDQ8206067.1"/>
    </source>
</evidence>
<dbReference type="InterPro" id="IPR001789">
    <property type="entry name" value="Sig_transdc_resp-reg_receiver"/>
</dbReference>
<evidence type="ECO:0000313" key="9">
    <source>
        <dbReference type="Proteomes" id="UP001225316"/>
    </source>
</evidence>
<dbReference type="InterPro" id="IPR058245">
    <property type="entry name" value="NreC/VraR/RcsB-like_REC"/>
</dbReference>
<dbReference type="InterPro" id="IPR011006">
    <property type="entry name" value="CheY-like_superfamily"/>
</dbReference>
<evidence type="ECO:0000259" key="6">
    <source>
        <dbReference type="PROSITE" id="PS50043"/>
    </source>
</evidence>
<evidence type="ECO:0000256" key="4">
    <source>
        <dbReference type="ARBA" id="ARBA00023163"/>
    </source>
</evidence>
<reference evidence="8 9" key="1">
    <citation type="submission" date="2023-04" db="EMBL/GenBank/DDBJ databases">
        <title>A novel bacteria isolated from coastal sediment.</title>
        <authorList>
            <person name="Liu X.-J."/>
            <person name="Du Z.-J."/>
        </authorList>
    </citation>
    <scope>NUCLEOTIDE SEQUENCE [LARGE SCALE GENOMIC DNA]</scope>
    <source>
        <strain evidence="8 9">SDUM461003</strain>
    </source>
</reference>
<name>A0ABU1APH0_9BACT</name>
<dbReference type="PROSITE" id="PS50110">
    <property type="entry name" value="RESPONSE_REGULATORY"/>
    <property type="match status" value="1"/>
</dbReference>
<keyword evidence="9" id="KW-1185">Reference proteome</keyword>
<feature type="domain" description="Response regulatory" evidence="7">
    <location>
        <begin position="2"/>
        <end position="118"/>
    </location>
</feature>
<dbReference type="CDD" id="cd17535">
    <property type="entry name" value="REC_NarL-like"/>
    <property type="match status" value="1"/>
</dbReference>
<feature type="modified residue" description="4-aspartylphosphate" evidence="5">
    <location>
        <position position="53"/>
    </location>
</feature>
<dbReference type="InterPro" id="IPR039420">
    <property type="entry name" value="WalR-like"/>
</dbReference>
<dbReference type="InterPro" id="IPR000792">
    <property type="entry name" value="Tscrpt_reg_LuxR_C"/>
</dbReference>
<evidence type="ECO:0000256" key="2">
    <source>
        <dbReference type="ARBA" id="ARBA00023015"/>
    </source>
</evidence>
<gene>
    <name evidence="8" type="ORF">QEH52_00980</name>
</gene>
<dbReference type="CDD" id="cd06170">
    <property type="entry name" value="LuxR_C_like"/>
    <property type="match status" value="1"/>
</dbReference>
<evidence type="ECO:0000256" key="1">
    <source>
        <dbReference type="ARBA" id="ARBA00022553"/>
    </source>
</evidence>
<evidence type="ECO:0000256" key="5">
    <source>
        <dbReference type="PROSITE-ProRule" id="PRU00169"/>
    </source>
</evidence>
<dbReference type="SMART" id="SM00448">
    <property type="entry name" value="REC"/>
    <property type="match status" value="1"/>
</dbReference>
<accession>A0ABU1APH0</accession>
<dbReference type="Gene3D" id="3.40.50.2300">
    <property type="match status" value="1"/>
</dbReference>
<dbReference type="PROSITE" id="PS50043">
    <property type="entry name" value="HTH_LUXR_2"/>
    <property type="match status" value="1"/>
</dbReference>
<dbReference type="SUPFAM" id="SSF46894">
    <property type="entry name" value="C-terminal effector domain of the bipartite response regulators"/>
    <property type="match status" value="1"/>
</dbReference>
<keyword evidence="3" id="KW-0238">DNA-binding</keyword>
<organism evidence="8 9">
    <name type="scientific">Thalassobacterium maritimum</name>
    <dbReference type="NCBI Taxonomy" id="3041265"/>
    <lineage>
        <taxon>Bacteria</taxon>
        <taxon>Pseudomonadati</taxon>
        <taxon>Verrucomicrobiota</taxon>
        <taxon>Opitutia</taxon>
        <taxon>Puniceicoccales</taxon>
        <taxon>Coraliomargaritaceae</taxon>
        <taxon>Thalassobacterium</taxon>
    </lineage>
</organism>
<dbReference type="PANTHER" id="PTHR43214">
    <property type="entry name" value="TWO-COMPONENT RESPONSE REGULATOR"/>
    <property type="match status" value="1"/>
</dbReference>